<protein>
    <recommendedName>
        <fullName evidence="13">Uracil phosphoribosyltransferase</fullName>
        <ecNumber evidence="4">2.4.2.9</ecNumber>
    </recommendedName>
    <alternativeName>
        <fullName evidence="10">UMP pyrophosphorylase</fullName>
    </alternativeName>
    <alternativeName>
        <fullName evidence="14">UPRTase</fullName>
    </alternativeName>
</protein>
<gene>
    <name evidence="16" type="ORF">XD92_1174</name>
</gene>
<evidence type="ECO:0000256" key="8">
    <source>
        <dbReference type="ARBA" id="ARBA00022741"/>
    </source>
</evidence>
<name>A0A101HGY5_9BACT</name>
<keyword evidence="6 16" id="KW-0328">Glycosyltransferase</keyword>
<comment type="pathway">
    <text evidence="2">Pyrimidine metabolism; UMP biosynthesis via salvage pathway; UMP from uracil: step 1/1.</text>
</comment>
<evidence type="ECO:0000256" key="9">
    <source>
        <dbReference type="ARBA" id="ARBA00023134"/>
    </source>
</evidence>
<accession>A0A101HGY5</accession>
<organism evidence="16 17">
    <name type="scientific">Proteiniphilum acetatigenes</name>
    <dbReference type="NCBI Taxonomy" id="294710"/>
    <lineage>
        <taxon>Bacteria</taxon>
        <taxon>Pseudomonadati</taxon>
        <taxon>Bacteroidota</taxon>
        <taxon>Bacteroidia</taxon>
        <taxon>Bacteroidales</taxon>
        <taxon>Dysgonomonadaceae</taxon>
        <taxon>Proteiniphilum</taxon>
    </lineage>
</organism>
<dbReference type="GO" id="GO:0004845">
    <property type="term" value="F:uracil phosphoribosyltransferase activity"/>
    <property type="evidence" value="ECO:0007669"/>
    <property type="project" value="UniProtKB-EC"/>
</dbReference>
<dbReference type="FunFam" id="3.40.50.2020:FF:000023">
    <property type="entry name" value="Probable uracil phosphoribosyltransferase"/>
    <property type="match status" value="1"/>
</dbReference>
<keyword evidence="7 16" id="KW-0808">Transferase</keyword>
<comment type="function">
    <text evidence="12">Catalyzes the conversion of uracil and 5-phospho-alpha-D-ribose 1-diphosphate (PRPP) to UMP and diphosphate.</text>
</comment>
<evidence type="ECO:0000313" key="16">
    <source>
        <dbReference type="EMBL" id="KUK76529.1"/>
    </source>
</evidence>
<feature type="domain" description="Phosphoribosyltransferase" evidence="15">
    <location>
        <begin position="39"/>
        <end position="243"/>
    </location>
</feature>
<evidence type="ECO:0000256" key="10">
    <source>
        <dbReference type="ARBA" id="ARBA00031082"/>
    </source>
</evidence>
<dbReference type="STRING" id="1123008.GCA_000380985_00672"/>
<evidence type="ECO:0000256" key="4">
    <source>
        <dbReference type="ARBA" id="ARBA00011894"/>
    </source>
</evidence>
<evidence type="ECO:0000259" key="15">
    <source>
        <dbReference type="Pfam" id="PF14681"/>
    </source>
</evidence>
<comment type="catalytic activity">
    <reaction evidence="11">
        <text>UMP + diphosphate = 5-phospho-alpha-D-ribose 1-diphosphate + uracil</text>
        <dbReference type="Rhea" id="RHEA:13017"/>
        <dbReference type="ChEBI" id="CHEBI:17568"/>
        <dbReference type="ChEBI" id="CHEBI:33019"/>
        <dbReference type="ChEBI" id="CHEBI:57865"/>
        <dbReference type="ChEBI" id="CHEBI:58017"/>
        <dbReference type="EC" id="2.4.2.9"/>
    </reaction>
</comment>
<proteinExistence type="inferred from homology"/>
<evidence type="ECO:0000256" key="1">
    <source>
        <dbReference type="ARBA" id="ARBA00001946"/>
    </source>
</evidence>
<dbReference type="PANTHER" id="PTHR43363:SF1">
    <property type="entry name" value="HYPOXANTHINE-GUANINE PHOSPHORIBOSYLTRANSFERASE"/>
    <property type="match status" value="1"/>
</dbReference>
<evidence type="ECO:0000256" key="12">
    <source>
        <dbReference type="ARBA" id="ARBA00056901"/>
    </source>
</evidence>
<evidence type="ECO:0000256" key="2">
    <source>
        <dbReference type="ARBA" id="ARBA00005180"/>
    </source>
</evidence>
<dbReference type="SUPFAM" id="SSF53271">
    <property type="entry name" value="PRTase-like"/>
    <property type="match status" value="1"/>
</dbReference>
<evidence type="ECO:0000256" key="6">
    <source>
        <dbReference type="ARBA" id="ARBA00022676"/>
    </source>
</evidence>
<dbReference type="Gene3D" id="3.40.50.2020">
    <property type="match status" value="1"/>
</dbReference>
<comment type="cofactor">
    <cofactor evidence="1">
        <name>Mg(2+)</name>
        <dbReference type="ChEBI" id="CHEBI:18420"/>
    </cofactor>
</comment>
<comment type="similarity">
    <text evidence="3">Belongs to the UPRTase family.</text>
</comment>
<dbReference type="PATRIC" id="fig|294710.3.peg.1592"/>
<keyword evidence="5" id="KW-0021">Allosteric enzyme</keyword>
<evidence type="ECO:0000256" key="7">
    <source>
        <dbReference type="ARBA" id="ARBA00022679"/>
    </source>
</evidence>
<dbReference type="Proteomes" id="UP000053860">
    <property type="component" value="Unassembled WGS sequence"/>
</dbReference>
<dbReference type="GO" id="GO:0005525">
    <property type="term" value="F:GTP binding"/>
    <property type="evidence" value="ECO:0007669"/>
    <property type="project" value="UniProtKB-KW"/>
</dbReference>
<evidence type="ECO:0000256" key="14">
    <source>
        <dbReference type="ARBA" id="ARBA00079807"/>
    </source>
</evidence>
<evidence type="ECO:0000256" key="5">
    <source>
        <dbReference type="ARBA" id="ARBA00022533"/>
    </source>
</evidence>
<dbReference type="Pfam" id="PF14681">
    <property type="entry name" value="UPRTase"/>
    <property type="match status" value="1"/>
</dbReference>
<reference evidence="17" key="1">
    <citation type="journal article" date="2015" name="MBio">
        <title>Genome-Resolved Metagenomic Analysis Reveals Roles for Candidate Phyla and Other Microbial Community Members in Biogeochemical Transformations in Oil Reservoirs.</title>
        <authorList>
            <person name="Hu P."/>
            <person name="Tom L."/>
            <person name="Singh A."/>
            <person name="Thomas B.C."/>
            <person name="Baker B.J."/>
            <person name="Piceno Y.M."/>
            <person name="Andersen G.L."/>
            <person name="Banfield J.F."/>
        </authorList>
    </citation>
    <scope>NUCLEOTIDE SEQUENCE [LARGE SCALE GENOMIC DNA]</scope>
</reference>
<dbReference type="InterPro" id="IPR029057">
    <property type="entry name" value="PRTase-like"/>
</dbReference>
<dbReference type="EC" id="2.4.2.9" evidence="4"/>
<evidence type="ECO:0000313" key="17">
    <source>
        <dbReference type="Proteomes" id="UP000053860"/>
    </source>
</evidence>
<evidence type="ECO:0000256" key="3">
    <source>
        <dbReference type="ARBA" id="ARBA00009516"/>
    </source>
</evidence>
<dbReference type="NCBIfam" id="NF001097">
    <property type="entry name" value="PRK00129.1"/>
    <property type="match status" value="1"/>
</dbReference>
<keyword evidence="8" id="KW-0547">Nucleotide-binding</keyword>
<evidence type="ECO:0000256" key="13">
    <source>
        <dbReference type="ARBA" id="ARBA00072146"/>
    </source>
</evidence>
<comment type="caution">
    <text evidence="16">The sequence shown here is derived from an EMBL/GenBank/DDBJ whole genome shotgun (WGS) entry which is preliminary data.</text>
</comment>
<dbReference type="AlphaFoldDB" id="A0A101HGY5"/>
<dbReference type="EMBL" id="LGGN01000237">
    <property type="protein sequence ID" value="KUK76529.1"/>
    <property type="molecule type" value="Genomic_DNA"/>
</dbReference>
<sequence>MGELFKLETKMITFVFRKMIDHCSISSMKVTNFSENNSILNTFVREIRDVTIQKDRFRFRRNIERLGEIMAYEISKDLRYKTIQVTTPLDVAEVSVPDEEIVIATILRAGLPYHQGVLNYFDGAENAFVSAYRKYKETGHKTFDIHIEYIASPSIEGKTLILTDPMLATGGSMELTYRALLTKGTPAHIHIATVIASQQAIDYCIKNFPEEKTTIWAAAIDPELNEASYIVPGIGDAGDLAYGQKD</sequence>
<keyword evidence="9" id="KW-0342">GTP-binding</keyword>
<dbReference type="InterPro" id="IPR000836">
    <property type="entry name" value="PRTase_dom"/>
</dbReference>
<dbReference type="PANTHER" id="PTHR43363">
    <property type="entry name" value="HYPOXANTHINE PHOSPHORIBOSYLTRANSFERASE"/>
    <property type="match status" value="1"/>
</dbReference>
<evidence type="ECO:0000256" key="11">
    <source>
        <dbReference type="ARBA" id="ARBA00052919"/>
    </source>
</evidence>
<dbReference type="CDD" id="cd06223">
    <property type="entry name" value="PRTases_typeI"/>
    <property type="match status" value="1"/>
</dbReference>